<keyword evidence="1" id="KW-1133">Transmembrane helix</keyword>
<feature type="transmembrane region" description="Helical" evidence="1">
    <location>
        <begin position="36"/>
        <end position="60"/>
    </location>
</feature>
<dbReference type="SUPFAM" id="SSF48317">
    <property type="entry name" value="Acid phosphatase/Vanadium-dependent haloperoxidase"/>
    <property type="match status" value="1"/>
</dbReference>
<dbReference type="InterPro" id="IPR036938">
    <property type="entry name" value="PAP2/HPO_sf"/>
</dbReference>
<dbReference type="Proteomes" id="UP000638986">
    <property type="component" value="Unassembled WGS sequence"/>
</dbReference>
<dbReference type="RefSeq" id="WP_073449899.1">
    <property type="nucleotide sequence ID" value="NZ_CP069262.1"/>
</dbReference>
<reference evidence="5 6" key="1">
    <citation type="submission" date="2018-06" db="EMBL/GenBank/DDBJ databases">
        <authorList>
            <consortium name="Pathogen Informatics"/>
            <person name="Doyle S."/>
        </authorList>
    </citation>
    <scope>NUCLEOTIDE SEQUENCE [LARGE SCALE GENOMIC DNA]</scope>
    <source>
        <strain evidence="5 6">NCTC11842</strain>
    </source>
</reference>
<organism evidence="5 6">
    <name type="scientific">Pseudomonas luteola</name>
    <dbReference type="NCBI Taxonomy" id="47886"/>
    <lineage>
        <taxon>Bacteria</taxon>
        <taxon>Pseudomonadati</taxon>
        <taxon>Pseudomonadota</taxon>
        <taxon>Gammaproteobacteria</taxon>
        <taxon>Pseudomonadales</taxon>
        <taxon>Pseudomonadaceae</taxon>
        <taxon>Pseudomonas</taxon>
    </lineage>
</organism>
<dbReference type="EMBL" id="UAUF01000014">
    <property type="protein sequence ID" value="SPZ11515.1"/>
    <property type="molecule type" value="Genomic_DNA"/>
</dbReference>
<evidence type="ECO:0000256" key="1">
    <source>
        <dbReference type="SAM" id="Phobius"/>
    </source>
</evidence>
<proteinExistence type="predicted"/>
<reference evidence="4 8" key="3">
    <citation type="submission" date="2020-11" db="EMBL/GenBank/DDBJ databases">
        <title>Enhanced detection system for hospital associated transmission using whole genome sequencing surveillance.</title>
        <authorList>
            <person name="Harrison L.H."/>
            <person name="Van Tyne D."/>
            <person name="Marsh J.W."/>
            <person name="Griffith M.P."/>
            <person name="Snyder D.J."/>
            <person name="Cooper V.S."/>
            <person name="Mustapha M."/>
        </authorList>
    </citation>
    <scope>NUCLEOTIDE SEQUENCE [LARGE SCALE GENOMIC DNA]</scope>
    <source>
        <strain evidence="4 8">PSB00013</strain>
    </source>
</reference>
<feature type="transmembrane region" description="Helical" evidence="1">
    <location>
        <begin position="6"/>
        <end position="29"/>
    </location>
</feature>
<keyword evidence="7" id="KW-1185">Reference proteome</keyword>
<feature type="transmembrane region" description="Helical" evidence="1">
    <location>
        <begin position="97"/>
        <end position="116"/>
    </location>
</feature>
<dbReference type="EMBL" id="JADTXM010000011">
    <property type="protein sequence ID" value="MBH3440189.1"/>
    <property type="molecule type" value="Genomic_DNA"/>
</dbReference>
<dbReference type="EMBL" id="JADMCD010000007">
    <property type="protein sequence ID" value="MBF8641975.1"/>
    <property type="molecule type" value="Genomic_DNA"/>
</dbReference>
<dbReference type="AlphaFoldDB" id="A0A2X2DH33"/>
<evidence type="ECO:0000313" key="4">
    <source>
        <dbReference type="EMBL" id="MBH3440189.1"/>
    </source>
</evidence>
<dbReference type="Proteomes" id="UP000250443">
    <property type="component" value="Unassembled WGS sequence"/>
</dbReference>
<protein>
    <submittedName>
        <fullName evidence="5">PAP2 superfamily</fullName>
    </submittedName>
    <submittedName>
        <fullName evidence="3">Phosphatase PAP2 family protein</fullName>
    </submittedName>
</protein>
<dbReference type="InterPro" id="IPR000326">
    <property type="entry name" value="PAP2/HPO"/>
</dbReference>
<dbReference type="Proteomes" id="UP000626180">
    <property type="component" value="Unassembled WGS sequence"/>
</dbReference>
<dbReference type="Gene3D" id="1.20.144.10">
    <property type="entry name" value="Phosphatidic acid phosphatase type 2/haloperoxidase"/>
    <property type="match status" value="1"/>
</dbReference>
<feature type="transmembrane region" description="Helical" evidence="1">
    <location>
        <begin position="157"/>
        <end position="173"/>
    </location>
</feature>
<reference evidence="3 7" key="2">
    <citation type="submission" date="2020-10" db="EMBL/GenBank/DDBJ databases">
        <title>Genome sequences of Pseudomonas isolates.</title>
        <authorList>
            <person name="Wessels L."/>
            <person name="Reich F."/>
            <person name="Hammerl J."/>
        </authorList>
    </citation>
    <scope>NUCLEOTIDE SEQUENCE [LARGE SCALE GENOMIC DNA]</scope>
    <source>
        <strain evidence="3 7">20-MO00624-0</strain>
    </source>
</reference>
<evidence type="ECO:0000313" key="3">
    <source>
        <dbReference type="EMBL" id="MBF8641975.1"/>
    </source>
</evidence>
<keyword evidence="1" id="KW-0472">Membrane</keyword>
<gene>
    <name evidence="4" type="ORF">I5Q09_16000</name>
    <name evidence="3" type="ORF">IRZ65_14915</name>
    <name evidence="5" type="ORF">NCTC11842_03760</name>
</gene>
<dbReference type="Pfam" id="PF01569">
    <property type="entry name" value="PAP2"/>
    <property type="match status" value="1"/>
</dbReference>
<evidence type="ECO:0000259" key="2">
    <source>
        <dbReference type="Pfam" id="PF01569"/>
    </source>
</evidence>
<evidence type="ECO:0000313" key="6">
    <source>
        <dbReference type="Proteomes" id="UP000250443"/>
    </source>
</evidence>
<evidence type="ECO:0000313" key="8">
    <source>
        <dbReference type="Proteomes" id="UP000638986"/>
    </source>
</evidence>
<keyword evidence="1" id="KW-0812">Transmembrane</keyword>
<feature type="transmembrane region" description="Helical" evidence="1">
    <location>
        <begin position="128"/>
        <end position="145"/>
    </location>
</feature>
<feature type="domain" description="Phosphatidic acid phosphatase type 2/haloperoxidase" evidence="2">
    <location>
        <begin position="72"/>
        <end position="149"/>
    </location>
</feature>
<sequence>MQALTTITNFGDSSVMLPCAFIIALWLWLGASRRTALLWLSLFGGACLLVAISKMAFFGWGIGIRAYDFTGFSGHSMLACSVIPVLFWLLAAKARSVVRWVCAGAGALFALAIAVTRIKLGFHSVSEVVTGVPIGFAASGVFLWLMRDRAVVVKSNLAVIASLLAPLLVLYGLNAPTQHFMEDVATKLANGANPYTRAHQRAGVKPIGD</sequence>
<accession>A0A2X2DH33</accession>
<evidence type="ECO:0000313" key="7">
    <source>
        <dbReference type="Proteomes" id="UP000626180"/>
    </source>
</evidence>
<evidence type="ECO:0000313" key="5">
    <source>
        <dbReference type="EMBL" id="SPZ11515.1"/>
    </source>
</evidence>
<feature type="transmembrane region" description="Helical" evidence="1">
    <location>
        <begin position="72"/>
        <end position="90"/>
    </location>
</feature>
<name>A0A2X2DH33_PSELU</name>